<dbReference type="GO" id="GO:0090090">
    <property type="term" value="P:negative regulation of canonical Wnt signaling pathway"/>
    <property type="evidence" value="ECO:0007669"/>
    <property type="project" value="TreeGrafter"/>
</dbReference>
<proteinExistence type="inferred from homology"/>
<dbReference type="Proteomes" id="UP000710432">
    <property type="component" value="Unassembled WGS sequence"/>
</dbReference>
<dbReference type="GO" id="GO:0006281">
    <property type="term" value="P:DNA repair"/>
    <property type="evidence" value="ECO:0007669"/>
    <property type="project" value="UniProtKB-KW"/>
</dbReference>
<evidence type="ECO:0000313" key="8">
    <source>
        <dbReference type="Proteomes" id="UP000710432"/>
    </source>
</evidence>
<dbReference type="InterPro" id="IPR018552">
    <property type="entry name" value="CENP-X"/>
</dbReference>
<dbReference type="Pfam" id="PF03283">
    <property type="entry name" value="PAE"/>
    <property type="match status" value="1"/>
</dbReference>
<evidence type="ECO:0000256" key="3">
    <source>
        <dbReference type="ARBA" id="ARBA00022763"/>
    </source>
</evidence>
<keyword evidence="3" id="KW-0227">DNA damage</keyword>
<sequence>MLHPELVLGGPVGNGTDSLPFFQELVSRILHLHFRDCKTKVSGDALQLMAEFLKIFVVGEPRAPTPCVDPEKPGLGPHLSAACRGPPCAATTGPSARSPVSAAALIPGAPLDKSLGRLCASARKGAQRCRTHQQDSATRATTRIYAARSPQVATGRSDIAMGGEVRVLLLLGLLHWVGGSEGRKTWRRRGQQPPQPPPPPPPPQRAEVAPGAGQPVESFPLDFTAVEGNMDSFMAQVKSLAQSLYPCSAQQLNEDLRLHLLLNTSVTCNDGSPAGPLAIAFLTMQTPLRSRERLSSNVIRARVNTGPLRGGLWEFSTDQTALLFPPPHDRHLRGISRVPLVLAFSLRLAAGAPVRLRYYLKESKGSRRWLLFLEGGWYCFNRENCDSRYSTMRRLMSSKDWPHTRTGTGILSSQPEENPHWWNANMVFIPYCSSDVWSGASPKPENNEYAFMGSLIIQEVVRELLGKGLSGAKVLLLAGSSAGGTGVLLNVDRVAELLEELGYPSIQVRGLADSGWFLDNKQYRRSDCIDTINCAPTEAIRRGIRYWNGIVPERCQRQFKEGEEWNCFFGYKVYPTLRCPVFVVQWLFDEAQLTVDNVHLTGQPVQEGQWLYIQNLGRELRGTLKDVQASFAPACLSHEIIIRSYWTDVQVKGTSLPRALHCWDRSFHDSHKASKTPMKGCPFHLVDSCPWPHCNPSCPTIRDQFTGQEMNVAQFLMHMGFDVQTVAQQQGMEPSKLLGMLSSGN</sequence>
<dbReference type="Gene3D" id="1.20.5.4980">
    <property type="match status" value="1"/>
</dbReference>
<evidence type="ECO:0000256" key="2">
    <source>
        <dbReference type="ARBA" id="ARBA00010213"/>
    </source>
</evidence>
<evidence type="ECO:0000313" key="7">
    <source>
        <dbReference type="EMBL" id="KAH0517913.1"/>
    </source>
</evidence>
<dbReference type="GO" id="GO:0003677">
    <property type="term" value="F:DNA binding"/>
    <property type="evidence" value="ECO:0007669"/>
    <property type="project" value="UniProtKB-KW"/>
</dbReference>
<evidence type="ECO:0000256" key="4">
    <source>
        <dbReference type="ARBA" id="ARBA00023125"/>
    </source>
</evidence>
<dbReference type="PANTHER" id="PTHR21562">
    <property type="entry name" value="NOTUM-RELATED"/>
    <property type="match status" value="1"/>
</dbReference>
<dbReference type="AlphaFoldDB" id="A0A8J6L367"/>
<dbReference type="GO" id="GO:0051382">
    <property type="term" value="P:kinetochore assembly"/>
    <property type="evidence" value="ECO:0007669"/>
    <property type="project" value="InterPro"/>
</dbReference>
<comment type="caution">
    <text evidence="7">The sequence shown here is derived from an EMBL/GenBank/DDBJ whole genome shotgun (WGS) entry which is preliminary data.</text>
</comment>
<evidence type="ECO:0000256" key="1">
    <source>
        <dbReference type="ARBA" id="ARBA00009359"/>
    </source>
</evidence>
<reference evidence="7" key="1">
    <citation type="submission" date="2020-03" db="EMBL/GenBank/DDBJ databases">
        <title>Studies in the Genomics of Life Span.</title>
        <authorList>
            <person name="Glass D."/>
        </authorList>
    </citation>
    <scope>NUCLEOTIDE SEQUENCE</scope>
    <source>
        <strain evidence="7">LTLLF</strain>
        <tissue evidence="7">Muscle</tissue>
    </source>
</reference>
<comment type="similarity">
    <text evidence="1">Belongs to the CENP-X/MHF2 family.</text>
</comment>
<evidence type="ECO:0000256" key="5">
    <source>
        <dbReference type="ARBA" id="ARBA00023204"/>
    </source>
</evidence>
<dbReference type="EMBL" id="JAATJU010013585">
    <property type="protein sequence ID" value="KAH0517913.1"/>
    <property type="molecule type" value="Genomic_DNA"/>
</dbReference>
<dbReference type="CDD" id="cd22921">
    <property type="entry name" value="HFD_CENP-X"/>
    <property type="match status" value="1"/>
</dbReference>
<name>A0A8J6L367_MICOH</name>
<dbReference type="Pfam" id="PF09415">
    <property type="entry name" value="CENP-X"/>
    <property type="match status" value="1"/>
</dbReference>
<dbReference type="GO" id="GO:1990699">
    <property type="term" value="F:palmitoleyl hydrolase activity"/>
    <property type="evidence" value="ECO:0007669"/>
    <property type="project" value="TreeGrafter"/>
</dbReference>
<dbReference type="InterPro" id="IPR004963">
    <property type="entry name" value="PAE/NOTUM"/>
</dbReference>
<feature type="compositionally biased region" description="Pro residues" evidence="6">
    <location>
        <begin position="193"/>
        <end position="204"/>
    </location>
</feature>
<keyword evidence="4" id="KW-0238">DNA-binding</keyword>
<accession>A0A8J6L367</accession>
<dbReference type="PANTHER" id="PTHR21562:SF7">
    <property type="entry name" value="PALMITOLEOYL-PROTEIN CARBOXYLESTERASE NOTUM"/>
    <property type="match status" value="1"/>
</dbReference>
<evidence type="ECO:0000256" key="6">
    <source>
        <dbReference type="SAM" id="MobiDB-lite"/>
    </source>
</evidence>
<feature type="region of interest" description="Disordered" evidence="6">
    <location>
        <begin position="182"/>
        <end position="218"/>
    </location>
</feature>
<protein>
    <submittedName>
        <fullName evidence="7">Palmitoleoyl-protein carboxylesterase NOTUM</fullName>
    </submittedName>
</protein>
<gene>
    <name evidence="7" type="ORF">LTLLF_118435</name>
</gene>
<keyword evidence="5" id="KW-0234">DNA repair</keyword>
<comment type="similarity">
    <text evidence="2">Belongs to the pectinacetylesterase family. Notum subfamily.</text>
</comment>
<organism evidence="7 8">
    <name type="scientific">Microtus ochrogaster</name>
    <name type="common">Prairie vole</name>
    <dbReference type="NCBI Taxonomy" id="79684"/>
    <lineage>
        <taxon>Eukaryota</taxon>
        <taxon>Metazoa</taxon>
        <taxon>Chordata</taxon>
        <taxon>Craniata</taxon>
        <taxon>Vertebrata</taxon>
        <taxon>Euteleostomi</taxon>
        <taxon>Mammalia</taxon>
        <taxon>Eutheria</taxon>
        <taxon>Euarchontoglires</taxon>
        <taxon>Glires</taxon>
        <taxon>Rodentia</taxon>
        <taxon>Myomorpha</taxon>
        <taxon>Muroidea</taxon>
        <taxon>Cricetidae</taxon>
        <taxon>Arvicolinae</taxon>
        <taxon>Microtus</taxon>
    </lineage>
</organism>